<feature type="region of interest" description="Disordered" evidence="1">
    <location>
        <begin position="94"/>
        <end position="120"/>
    </location>
</feature>
<dbReference type="GO" id="GO:0003677">
    <property type="term" value="F:DNA binding"/>
    <property type="evidence" value="ECO:0007669"/>
    <property type="project" value="InterPro"/>
</dbReference>
<proteinExistence type="predicted"/>
<geneLocation type="plasmid" evidence="2 3">
    <name>unnamed2</name>
</geneLocation>
<protein>
    <recommendedName>
        <fullName evidence="4">HTH cro/C1-type domain-containing protein</fullName>
    </recommendedName>
</protein>
<gene>
    <name evidence="2" type="ORF">C0216_32200</name>
</gene>
<keyword evidence="3" id="KW-1185">Reference proteome</keyword>
<dbReference type="RefSeq" id="WP_114059314.1">
    <property type="nucleotide sequence ID" value="NZ_CP030864.1"/>
</dbReference>
<dbReference type="AlphaFoldDB" id="A0A344UB82"/>
<organism evidence="2 3">
    <name type="scientific">Streptomyces globosus</name>
    <dbReference type="NCBI Taxonomy" id="68209"/>
    <lineage>
        <taxon>Bacteria</taxon>
        <taxon>Bacillati</taxon>
        <taxon>Actinomycetota</taxon>
        <taxon>Actinomycetes</taxon>
        <taxon>Kitasatosporales</taxon>
        <taxon>Streptomycetaceae</taxon>
        <taxon>Streptomyces</taxon>
    </lineage>
</organism>
<name>A0A344UB82_9ACTN</name>
<accession>A0A344UB82</accession>
<reference evidence="2 3" key="1">
    <citation type="submission" date="2018-01" db="EMBL/GenBank/DDBJ databases">
        <title>Draft genome Sequence of streptomyces globosus LZH-48.</title>
        <authorList>
            <person name="Ran K."/>
            <person name="Li Z."/>
            <person name="Wei S."/>
            <person name="Dong R."/>
        </authorList>
    </citation>
    <scope>NUCLEOTIDE SEQUENCE [LARGE SCALE GENOMIC DNA]</scope>
    <source>
        <strain evidence="2 3">LZH-48</strain>
        <plasmid evidence="2 3">unnamed2</plasmid>
    </source>
</reference>
<evidence type="ECO:0000313" key="2">
    <source>
        <dbReference type="EMBL" id="AXE28153.1"/>
    </source>
</evidence>
<dbReference type="InterPro" id="IPR001387">
    <property type="entry name" value="Cro/C1-type_HTH"/>
</dbReference>
<dbReference type="SUPFAM" id="SSF47413">
    <property type="entry name" value="lambda repressor-like DNA-binding domains"/>
    <property type="match status" value="1"/>
</dbReference>
<keyword evidence="2" id="KW-0614">Plasmid</keyword>
<dbReference type="Pfam" id="PF13560">
    <property type="entry name" value="HTH_31"/>
    <property type="match status" value="1"/>
</dbReference>
<dbReference type="KEGG" id="sgz:C0216_32200"/>
<dbReference type="EMBL" id="CP030864">
    <property type="protein sequence ID" value="AXE28153.1"/>
    <property type="molecule type" value="Genomic_DNA"/>
</dbReference>
<dbReference type="InterPro" id="IPR010982">
    <property type="entry name" value="Lambda_DNA-bd_dom_sf"/>
</dbReference>
<sequence length="290" mass="31393">MPRQPNPIREDASSELRELASAMRGLKEEHGLSFQTLAQRVHYSTASLSNAVSGKRLPTWEVTWAFIRGCDDSADEAVWRARWAAAEEGELRRLPAEDGTAAEAAVRRQAAGGPRPRRSVAELVREEVARQQQSTSWRPSEADAVSTALALCTTADDFRVLLRDLMASKGLDPDEVRANARAQGLGLTRTSVFGILDGEDVPDAEPLHAFLLGCGVGPTGVGAWHSTATRIKISQARVGESADDGPGHARRVVTSWRRFRGQLNLDTTIGMLCTVALTLLQLIAVAKHGI</sequence>
<evidence type="ECO:0008006" key="4">
    <source>
        <dbReference type="Google" id="ProtNLM"/>
    </source>
</evidence>
<dbReference type="Proteomes" id="UP000252004">
    <property type="component" value="Plasmid unnamed2"/>
</dbReference>
<dbReference type="CDD" id="cd00093">
    <property type="entry name" value="HTH_XRE"/>
    <property type="match status" value="1"/>
</dbReference>
<evidence type="ECO:0000313" key="3">
    <source>
        <dbReference type="Proteomes" id="UP000252004"/>
    </source>
</evidence>
<feature type="compositionally biased region" description="Low complexity" evidence="1">
    <location>
        <begin position="101"/>
        <end position="114"/>
    </location>
</feature>
<dbReference type="OrthoDB" id="3362145at2"/>
<evidence type="ECO:0000256" key="1">
    <source>
        <dbReference type="SAM" id="MobiDB-lite"/>
    </source>
</evidence>